<dbReference type="SFLD" id="SFLDG00002">
    <property type="entry name" value="C1.7:_P-type_atpase_like"/>
    <property type="match status" value="1"/>
</dbReference>
<protein>
    <recommendedName>
        <fullName evidence="2">P-type Ca(2+) transporter</fullName>
        <ecNumber evidence="2">7.2.2.10</ecNumber>
    </recommendedName>
</protein>
<dbReference type="Gene3D" id="3.40.50.1000">
    <property type="entry name" value="HAD superfamily/HAD-like"/>
    <property type="match status" value="2"/>
</dbReference>
<dbReference type="InterPro" id="IPR006408">
    <property type="entry name" value="P-type_ATPase_IIB"/>
</dbReference>
<dbReference type="InterPro" id="IPR059000">
    <property type="entry name" value="ATPase_P-type_domA"/>
</dbReference>
<dbReference type="SFLD" id="SFLDF00027">
    <property type="entry name" value="p-type_atpase"/>
    <property type="match status" value="1"/>
</dbReference>
<keyword evidence="14 15" id="KW-0472">Membrane</keyword>
<evidence type="ECO:0000256" key="9">
    <source>
        <dbReference type="ARBA" id="ARBA00022840"/>
    </source>
</evidence>
<dbReference type="EC" id="7.2.2.10" evidence="2"/>
<dbReference type="InterPro" id="IPR006068">
    <property type="entry name" value="ATPase_P-typ_cation-transptr_C"/>
</dbReference>
<evidence type="ECO:0000256" key="12">
    <source>
        <dbReference type="ARBA" id="ARBA00022989"/>
    </source>
</evidence>
<evidence type="ECO:0000256" key="13">
    <source>
        <dbReference type="ARBA" id="ARBA00023065"/>
    </source>
</evidence>
<keyword evidence="12 15" id="KW-1133">Transmembrane helix</keyword>
<feature type="transmembrane region" description="Helical" evidence="15">
    <location>
        <begin position="865"/>
        <end position="886"/>
    </location>
</feature>
<feature type="transmembrane region" description="Helical" evidence="15">
    <location>
        <begin position="277"/>
        <end position="307"/>
    </location>
</feature>
<dbReference type="Proteomes" id="UP001200470">
    <property type="component" value="Unassembled WGS sequence"/>
</dbReference>
<evidence type="ECO:0000256" key="5">
    <source>
        <dbReference type="ARBA" id="ARBA00022692"/>
    </source>
</evidence>
<keyword evidence="5 15" id="KW-0812">Transmembrane</keyword>
<dbReference type="NCBIfam" id="TIGR01517">
    <property type="entry name" value="ATPase-IIB_Ca"/>
    <property type="match status" value="1"/>
</dbReference>
<feature type="transmembrane region" description="Helical" evidence="15">
    <location>
        <begin position="47"/>
        <end position="67"/>
    </location>
</feature>
<evidence type="ECO:0000256" key="6">
    <source>
        <dbReference type="ARBA" id="ARBA00022723"/>
    </source>
</evidence>
<dbReference type="Pfam" id="PF00689">
    <property type="entry name" value="Cation_ATPase_C"/>
    <property type="match status" value="1"/>
</dbReference>
<sequence length="891" mass="99182">MTQKQQYTGLTPQQVAENRKKYGENILTPPEKDPLWRQFLEKFREPLIIILLVAGLLSVGIACYEHYGLDKGGEVFFEPVGIFVAIMLATGLSFYFEWQANKEFAILNQVNDDEPVEVIRQGNTTMIPRRELVVEDVVVLNTGMEVPADAVLLTSTSLQIDESTLTGEPICHKSERPEEADPDTTYPTNQVMKGTKVMEGHAICRVTAVGDHTAQGKVFEAVQIDNSIRTPLDEQLGQLGKWITVVSYIVATGIVVGRIVAYLTAMDHFQWIDFTAYMLQTFMIAVTLIVVSVPEGLPMTVTLCLAYSMRRMLKSNNLVRKMHACETMGATTVVCTDKTGTLTENQMRVDEMKLYGTTDADIVAEGLAVNATASLDYAKSGEPAVLGNPTEGALLLWLHSQGNDYRTIRLQTTTLAELPFSTEHKFMATVVESVARKGQRILYVKGAPEIVFAMCQTADVERREIDQQLAVYQQRAMRTLGFAYQILEPGAPLPIVNHKLQASCLHFIGIAAIADPVRSDVPQAINECMEAGIKVKIVTGDTPGTAREIARQIGLWNDHDTDQSIITGPEFEALSDEEVRLRVEQLKIIARARPMDKRRLVEALQKNGEVVAVTGDGTNDAPALRAAHVGLSMGDGTSVAKEASDITIIDNSFSSIGKAVMWGRSLYQNIQRFLLFQLTVNVTACLLVLFGAFMDTESPLTVTQMLWINLIMDTFAAMALASLPPSHAVMKDKPRNRYKSILTKEMLREIVGVGLFFFLLLLTMLFAFQHTDITSLTDFLQLQLSNKRHISAYELTLLFTVFVMTHFFYLFNARAFGSHRSALHFKGCKGLITIVVIIFVGQVAMVETPGFQKFFNVVSLRWTDWLIIIAGSSLVLWIREAWNLLVTQKRI</sequence>
<dbReference type="PANTHER" id="PTHR24093">
    <property type="entry name" value="CATION TRANSPORTING ATPASE"/>
    <property type="match status" value="1"/>
</dbReference>
<keyword evidence="11" id="KW-1278">Translocase</keyword>
<dbReference type="InterPro" id="IPR018303">
    <property type="entry name" value="ATPase_P-typ_P_site"/>
</dbReference>
<dbReference type="SUPFAM" id="SSF56784">
    <property type="entry name" value="HAD-like"/>
    <property type="match status" value="1"/>
</dbReference>
<dbReference type="PRINTS" id="PR00120">
    <property type="entry name" value="HATPASE"/>
</dbReference>
<dbReference type="Pfam" id="PF08282">
    <property type="entry name" value="Hydrolase_3"/>
    <property type="match status" value="1"/>
</dbReference>
<dbReference type="PROSITE" id="PS00154">
    <property type="entry name" value="ATPASE_E1_E2"/>
    <property type="match status" value="1"/>
</dbReference>
<gene>
    <name evidence="17" type="ORF">I6E12_05225</name>
</gene>
<keyword evidence="8" id="KW-0106">Calcium</keyword>
<feature type="domain" description="Cation-transporting P-type ATPase N-terminal" evidence="16">
    <location>
        <begin position="2"/>
        <end position="63"/>
    </location>
</feature>
<keyword evidence="10" id="KW-0460">Magnesium</keyword>
<evidence type="ECO:0000256" key="8">
    <source>
        <dbReference type="ARBA" id="ARBA00022837"/>
    </source>
</evidence>
<keyword evidence="9" id="KW-0067">ATP-binding</keyword>
<dbReference type="PANTHER" id="PTHR24093:SF369">
    <property type="entry name" value="CALCIUM-TRANSPORTING ATPASE"/>
    <property type="match status" value="1"/>
</dbReference>
<feature type="transmembrane region" description="Helical" evidence="15">
    <location>
        <begin position="79"/>
        <end position="98"/>
    </location>
</feature>
<feature type="transmembrane region" description="Helical" evidence="15">
    <location>
        <begin position="790"/>
        <end position="811"/>
    </location>
</feature>
<keyword evidence="4" id="KW-0109">Calcium transport</keyword>
<keyword evidence="7" id="KW-0547">Nucleotide-binding</keyword>
<evidence type="ECO:0000256" key="1">
    <source>
        <dbReference type="ARBA" id="ARBA00004127"/>
    </source>
</evidence>
<dbReference type="InterPro" id="IPR008250">
    <property type="entry name" value="ATPase_P-typ_transduc_dom_A_sf"/>
</dbReference>
<keyword evidence="6" id="KW-0479">Metal-binding</keyword>
<evidence type="ECO:0000256" key="2">
    <source>
        <dbReference type="ARBA" id="ARBA00012790"/>
    </source>
</evidence>
<dbReference type="EMBL" id="JADYTN010000009">
    <property type="protein sequence ID" value="MCF2563511.1"/>
    <property type="molecule type" value="Genomic_DNA"/>
</dbReference>
<dbReference type="InterPro" id="IPR004014">
    <property type="entry name" value="ATPase_P-typ_cation-transptr_N"/>
</dbReference>
<comment type="subcellular location">
    <subcellularLocation>
        <location evidence="1">Endomembrane system</location>
        <topology evidence="1">Multi-pass membrane protein</topology>
    </subcellularLocation>
</comment>
<evidence type="ECO:0000256" key="3">
    <source>
        <dbReference type="ARBA" id="ARBA00022448"/>
    </source>
</evidence>
<keyword evidence="13" id="KW-0406">Ion transport</keyword>
<evidence type="ECO:0000256" key="15">
    <source>
        <dbReference type="SAM" id="Phobius"/>
    </source>
</evidence>
<feature type="transmembrane region" description="Helical" evidence="15">
    <location>
        <begin position="706"/>
        <end position="729"/>
    </location>
</feature>
<dbReference type="InterPro" id="IPR023299">
    <property type="entry name" value="ATPase_P-typ_cyto_dom_N"/>
</dbReference>
<dbReference type="InterPro" id="IPR023214">
    <property type="entry name" value="HAD_sf"/>
</dbReference>
<dbReference type="InterPro" id="IPR023298">
    <property type="entry name" value="ATPase_P-typ_TM_dom_sf"/>
</dbReference>
<feature type="transmembrane region" description="Helical" evidence="15">
    <location>
        <begin position="823"/>
        <end position="845"/>
    </location>
</feature>
<accession>A0ABS9CHU9</accession>
<keyword evidence="18" id="KW-1185">Reference proteome</keyword>
<dbReference type="SUPFAM" id="SSF81653">
    <property type="entry name" value="Calcium ATPase, transduction domain A"/>
    <property type="match status" value="1"/>
</dbReference>
<organism evidence="17 18">
    <name type="scientific">Xylanibacter brevis</name>
    <dbReference type="NCBI Taxonomy" id="83231"/>
    <lineage>
        <taxon>Bacteria</taxon>
        <taxon>Pseudomonadati</taxon>
        <taxon>Bacteroidota</taxon>
        <taxon>Bacteroidia</taxon>
        <taxon>Bacteroidales</taxon>
        <taxon>Prevotellaceae</taxon>
        <taxon>Xylanibacter</taxon>
    </lineage>
</organism>
<dbReference type="Pfam" id="PF00690">
    <property type="entry name" value="Cation_ATPase_N"/>
    <property type="match status" value="1"/>
</dbReference>
<dbReference type="SMART" id="SM00831">
    <property type="entry name" value="Cation_ATPase_N"/>
    <property type="match status" value="1"/>
</dbReference>
<reference evidence="17 18" key="1">
    <citation type="submission" date="2020-12" db="EMBL/GenBank/DDBJ databases">
        <title>Whole genome sequences of gut porcine anaerobes.</title>
        <authorList>
            <person name="Kubasova T."/>
            <person name="Jahodarova E."/>
            <person name="Rychlik I."/>
        </authorList>
    </citation>
    <scope>NUCLEOTIDE SEQUENCE [LARGE SCALE GENOMIC DNA]</scope>
    <source>
        <strain evidence="17 18">An925</strain>
    </source>
</reference>
<dbReference type="RefSeq" id="WP_301637882.1">
    <property type="nucleotide sequence ID" value="NZ_JADYTN010000009.1"/>
</dbReference>
<dbReference type="Gene3D" id="1.20.1110.10">
    <property type="entry name" value="Calcium-transporting ATPase, transmembrane domain"/>
    <property type="match status" value="2"/>
</dbReference>
<keyword evidence="3" id="KW-0813">Transport</keyword>
<evidence type="ECO:0000313" key="18">
    <source>
        <dbReference type="Proteomes" id="UP001200470"/>
    </source>
</evidence>
<dbReference type="Gene3D" id="2.70.150.10">
    <property type="entry name" value="Calcium-transporting ATPase, cytoplasmic transduction domain A"/>
    <property type="match status" value="1"/>
</dbReference>
<evidence type="ECO:0000256" key="11">
    <source>
        <dbReference type="ARBA" id="ARBA00022967"/>
    </source>
</evidence>
<evidence type="ECO:0000256" key="4">
    <source>
        <dbReference type="ARBA" id="ARBA00022568"/>
    </source>
</evidence>
<dbReference type="InterPro" id="IPR044492">
    <property type="entry name" value="P_typ_ATPase_HD_dom"/>
</dbReference>
<evidence type="ECO:0000313" key="17">
    <source>
        <dbReference type="EMBL" id="MCF2563511.1"/>
    </source>
</evidence>
<evidence type="ECO:0000256" key="7">
    <source>
        <dbReference type="ARBA" id="ARBA00022741"/>
    </source>
</evidence>
<feature type="transmembrane region" description="Helical" evidence="15">
    <location>
        <begin position="673"/>
        <end position="694"/>
    </location>
</feature>
<dbReference type="NCBIfam" id="TIGR01494">
    <property type="entry name" value="ATPase_P-type"/>
    <property type="match status" value="2"/>
</dbReference>
<name>A0ABS9CHU9_9BACT</name>
<dbReference type="PRINTS" id="PR00119">
    <property type="entry name" value="CATATPASE"/>
</dbReference>
<dbReference type="Pfam" id="PF13246">
    <property type="entry name" value="Cation_ATPase"/>
    <property type="match status" value="1"/>
</dbReference>
<evidence type="ECO:0000259" key="16">
    <source>
        <dbReference type="SMART" id="SM00831"/>
    </source>
</evidence>
<evidence type="ECO:0000256" key="14">
    <source>
        <dbReference type="ARBA" id="ARBA00023136"/>
    </source>
</evidence>
<dbReference type="Pfam" id="PF00122">
    <property type="entry name" value="E1-E2_ATPase"/>
    <property type="match status" value="1"/>
</dbReference>
<feature type="transmembrane region" description="Helical" evidence="15">
    <location>
        <begin position="245"/>
        <end position="265"/>
    </location>
</feature>
<dbReference type="SFLD" id="SFLDS00003">
    <property type="entry name" value="Haloacid_Dehalogenase"/>
    <property type="match status" value="1"/>
</dbReference>
<dbReference type="SUPFAM" id="SSF81665">
    <property type="entry name" value="Calcium ATPase, transmembrane domain M"/>
    <property type="match status" value="1"/>
</dbReference>
<dbReference type="Gene3D" id="3.40.1110.10">
    <property type="entry name" value="Calcium-transporting ATPase, cytoplasmic domain N"/>
    <property type="match status" value="2"/>
</dbReference>
<dbReference type="InterPro" id="IPR036412">
    <property type="entry name" value="HAD-like_sf"/>
</dbReference>
<comment type="caution">
    <text evidence="17">The sequence shown here is derived from an EMBL/GenBank/DDBJ whole genome shotgun (WGS) entry which is preliminary data.</text>
</comment>
<evidence type="ECO:0000256" key="10">
    <source>
        <dbReference type="ARBA" id="ARBA00022842"/>
    </source>
</evidence>
<feature type="transmembrane region" description="Helical" evidence="15">
    <location>
        <begin position="750"/>
        <end position="770"/>
    </location>
</feature>
<dbReference type="InterPro" id="IPR001757">
    <property type="entry name" value="P_typ_ATPase"/>
</dbReference>
<proteinExistence type="predicted"/>